<sequence length="308" mass="33249">MADDGTPFEFSTAFAEGQPTTVRVLLEPTAADPSPMGNMDAAVDVLEALSRRHHLPLDRFEAVRDLFLPSDPQGHFSLWLSLVFRKDAPPAVKVYLNPEVRGEAEAPLLVSEGLARLGYGAGHATIVEHARRRGDGLDHYSFFALDLNDSPSARVKVYLSHRDATADDAARAAVGARGVSGDSVRDFCVMSSGGAGPYTERPLVSSYTFLPGDVDRPRGYSLYMPVRTYVNDDVEARERVLAVLDHHRMDPAPFENALAAVSRRPLADGVGLIAHVSLRAGVPRPGVTVYLSSEAYAKASPRVATLVS</sequence>
<organism evidence="2 3">
    <name type="scientific">Umezawaea tangerina</name>
    <dbReference type="NCBI Taxonomy" id="84725"/>
    <lineage>
        <taxon>Bacteria</taxon>
        <taxon>Bacillati</taxon>
        <taxon>Actinomycetota</taxon>
        <taxon>Actinomycetes</taxon>
        <taxon>Pseudonocardiales</taxon>
        <taxon>Pseudonocardiaceae</taxon>
        <taxon>Umezawaea</taxon>
    </lineage>
</organism>
<dbReference type="GO" id="GO:0016765">
    <property type="term" value="F:transferase activity, transferring alkyl or aryl (other than methyl) groups"/>
    <property type="evidence" value="ECO:0007669"/>
    <property type="project" value="InterPro"/>
</dbReference>
<dbReference type="SFLD" id="SFLDG01162">
    <property type="entry name" value="I"/>
    <property type="match status" value="1"/>
</dbReference>
<dbReference type="AlphaFoldDB" id="A0A2T0T3W0"/>
<protein>
    <submittedName>
        <fullName evidence="2">DMATS type aromatic prenyltransferase</fullName>
    </submittedName>
</protein>
<dbReference type="InterPro" id="IPR017795">
    <property type="entry name" value="ABBA_NscD-like"/>
</dbReference>
<dbReference type="EMBL" id="PVTF01000006">
    <property type="protein sequence ID" value="PRY40321.1"/>
    <property type="molecule type" value="Genomic_DNA"/>
</dbReference>
<comment type="caution">
    <text evidence="2">The sequence shown here is derived from an EMBL/GenBank/DDBJ whole genome shotgun (WGS) entry which is preliminary data.</text>
</comment>
<reference evidence="2 3" key="1">
    <citation type="submission" date="2018-03" db="EMBL/GenBank/DDBJ databases">
        <title>Genomic Encyclopedia of Archaeal and Bacterial Type Strains, Phase II (KMG-II): from individual species to whole genera.</title>
        <authorList>
            <person name="Goeker M."/>
        </authorList>
    </citation>
    <scope>NUCLEOTIDE SEQUENCE [LARGE SCALE GENOMIC DNA]</scope>
    <source>
        <strain evidence="2 3">DSM 44720</strain>
    </source>
</reference>
<evidence type="ECO:0000256" key="1">
    <source>
        <dbReference type="ARBA" id="ARBA00022679"/>
    </source>
</evidence>
<dbReference type="Proteomes" id="UP000239494">
    <property type="component" value="Unassembled WGS sequence"/>
</dbReference>
<dbReference type="InterPro" id="IPR033964">
    <property type="entry name" value="ABBA"/>
</dbReference>
<keyword evidence="1 2" id="KW-0808">Transferase</keyword>
<evidence type="ECO:0000313" key="3">
    <source>
        <dbReference type="Proteomes" id="UP000239494"/>
    </source>
</evidence>
<proteinExistence type="predicted"/>
<name>A0A2T0T3W0_9PSEU</name>
<keyword evidence="3" id="KW-1185">Reference proteome</keyword>
<dbReference type="GO" id="GO:0009820">
    <property type="term" value="P:alkaloid metabolic process"/>
    <property type="evidence" value="ECO:0007669"/>
    <property type="project" value="InterPro"/>
</dbReference>
<dbReference type="Pfam" id="PF11991">
    <property type="entry name" value="Trp_DMAT"/>
    <property type="match status" value="1"/>
</dbReference>
<evidence type="ECO:0000313" key="2">
    <source>
        <dbReference type="EMBL" id="PRY40321.1"/>
    </source>
</evidence>
<accession>A0A2T0T3W0</accession>
<dbReference type="SFLD" id="SFLDS00036">
    <property type="entry name" value="Aromatic_Prenyltransferase"/>
    <property type="match status" value="1"/>
</dbReference>
<gene>
    <name evidence="2" type="ORF">CLV43_10655</name>
</gene>